<evidence type="ECO:0000313" key="1">
    <source>
        <dbReference type="EMBL" id="PDV98031.1"/>
    </source>
</evidence>
<comment type="caution">
    <text evidence="1">The sequence shown here is derived from an EMBL/GenBank/DDBJ whole genome shotgun (WGS) entry which is preliminary data.</text>
</comment>
<reference evidence="1 2" key="1">
    <citation type="submission" date="2016-05" db="EMBL/GenBank/DDBJ databases">
        <authorList>
            <person name="Lavstsen T."/>
            <person name="Jespersen J.S."/>
        </authorList>
    </citation>
    <scope>NUCLEOTIDE SEQUENCE [LARGE SCALE GENOMIC DNA]</scope>
    <source>
        <strain evidence="1 2">B7-9</strain>
    </source>
</reference>
<protein>
    <recommendedName>
        <fullName evidence="3">Tryptophan synthase beta chain-like PALP domain-containing protein</fullName>
    </recommendedName>
</protein>
<sequence length="67" mass="7369">MKSRLDLCFRSIVLKNEIRECRLQWAGAAPLAAALHLRERLAGRKVGLVCSGGNSSLVHLRQALKEG</sequence>
<dbReference type="EMBL" id="LYXE01000110">
    <property type="protein sequence ID" value="PDV98031.1"/>
    <property type="molecule type" value="Genomic_DNA"/>
</dbReference>
<name>A0A2H3KVV3_9CHLR</name>
<gene>
    <name evidence="1" type="ORF">A9Q02_02820</name>
</gene>
<evidence type="ECO:0000313" key="2">
    <source>
        <dbReference type="Proteomes" id="UP000220922"/>
    </source>
</evidence>
<evidence type="ECO:0008006" key="3">
    <source>
        <dbReference type="Google" id="ProtNLM"/>
    </source>
</evidence>
<accession>A0A2H3KVV3</accession>
<dbReference type="AlphaFoldDB" id="A0A2H3KVV3"/>
<dbReference type="Proteomes" id="UP000220922">
    <property type="component" value="Unassembled WGS sequence"/>
</dbReference>
<organism evidence="1 2">
    <name type="scientific">Candidatus Chloroploca asiatica</name>
    <dbReference type="NCBI Taxonomy" id="1506545"/>
    <lineage>
        <taxon>Bacteria</taxon>
        <taxon>Bacillati</taxon>
        <taxon>Chloroflexota</taxon>
        <taxon>Chloroflexia</taxon>
        <taxon>Chloroflexales</taxon>
        <taxon>Chloroflexineae</taxon>
        <taxon>Oscillochloridaceae</taxon>
        <taxon>Candidatus Chloroploca</taxon>
    </lineage>
</organism>
<keyword evidence="2" id="KW-1185">Reference proteome</keyword>
<proteinExistence type="predicted"/>